<dbReference type="InterPro" id="IPR006162">
    <property type="entry name" value="Ppantetheine_attach_site"/>
</dbReference>
<dbReference type="InterPro" id="IPR000873">
    <property type="entry name" value="AMP-dep_synth/lig_dom"/>
</dbReference>
<evidence type="ECO:0000256" key="2">
    <source>
        <dbReference type="ARBA" id="ARBA00022553"/>
    </source>
</evidence>
<dbReference type="SUPFAM" id="SSF56801">
    <property type="entry name" value="Acetyl-CoA synthetase-like"/>
    <property type="match status" value="1"/>
</dbReference>
<gene>
    <name evidence="4" type="ORF">JT362_04275</name>
</gene>
<name>A0ABT2J3B0_9PSEU</name>
<evidence type="ECO:0000313" key="4">
    <source>
        <dbReference type="EMBL" id="MCT2582337.1"/>
    </source>
</evidence>
<dbReference type="InterPro" id="IPR045851">
    <property type="entry name" value="AMP-bd_C_sf"/>
</dbReference>
<dbReference type="Pfam" id="PF00501">
    <property type="entry name" value="AMP-binding"/>
    <property type="match status" value="1"/>
</dbReference>
<keyword evidence="2" id="KW-0597">Phosphoprotein</keyword>
<dbReference type="Pfam" id="PF00550">
    <property type="entry name" value="PP-binding"/>
    <property type="match status" value="1"/>
</dbReference>
<dbReference type="EMBL" id="JAFFZE010000005">
    <property type="protein sequence ID" value="MCT2582337.1"/>
    <property type="molecule type" value="Genomic_DNA"/>
</dbReference>
<keyword evidence="1" id="KW-0596">Phosphopantetheine</keyword>
<keyword evidence="5" id="KW-1185">Reference proteome</keyword>
<evidence type="ECO:0000313" key="5">
    <source>
        <dbReference type="Proteomes" id="UP001156441"/>
    </source>
</evidence>
<dbReference type="CDD" id="cd05930">
    <property type="entry name" value="A_NRPS"/>
    <property type="match status" value="1"/>
</dbReference>
<evidence type="ECO:0000256" key="1">
    <source>
        <dbReference type="ARBA" id="ARBA00022450"/>
    </source>
</evidence>
<dbReference type="SUPFAM" id="SSF47336">
    <property type="entry name" value="ACP-like"/>
    <property type="match status" value="1"/>
</dbReference>
<reference evidence="4 5" key="1">
    <citation type="submission" date="2021-02" db="EMBL/GenBank/DDBJ databases">
        <title>Actinophytocola xerophila sp. nov., isolated from soil of cotton cropping field.</title>
        <authorList>
            <person name="Huang R."/>
            <person name="Chen X."/>
            <person name="Ge X."/>
            <person name="Liu W."/>
        </authorList>
    </citation>
    <scope>NUCLEOTIDE SEQUENCE [LARGE SCALE GENOMIC DNA]</scope>
    <source>
        <strain evidence="4 5">S1-96</strain>
    </source>
</reference>
<dbReference type="PROSITE" id="PS00012">
    <property type="entry name" value="PHOSPHOPANTETHEINE"/>
    <property type="match status" value="1"/>
</dbReference>
<dbReference type="InterPro" id="IPR042099">
    <property type="entry name" value="ANL_N_sf"/>
</dbReference>
<protein>
    <submittedName>
        <fullName evidence="4">Non-ribosomal peptide synthetase</fullName>
    </submittedName>
</protein>
<dbReference type="Proteomes" id="UP001156441">
    <property type="component" value="Unassembled WGS sequence"/>
</dbReference>
<dbReference type="PANTHER" id="PTHR45527:SF1">
    <property type="entry name" value="FATTY ACID SYNTHASE"/>
    <property type="match status" value="1"/>
</dbReference>
<dbReference type="PANTHER" id="PTHR45527">
    <property type="entry name" value="NONRIBOSOMAL PEPTIDE SYNTHETASE"/>
    <property type="match status" value="1"/>
</dbReference>
<accession>A0ABT2J3B0</accession>
<proteinExistence type="predicted"/>
<dbReference type="InterPro" id="IPR025110">
    <property type="entry name" value="AMP-bd_C"/>
</dbReference>
<dbReference type="Gene3D" id="3.30.300.30">
    <property type="match status" value="1"/>
</dbReference>
<dbReference type="PROSITE" id="PS50075">
    <property type="entry name" value="CARRIER"/>
    <property type="match status" value="1"/>
</dbReference>
<dbReference type="Gene3D" id="1.10.1200.10">
    <property type="entry name" value="ACP-like"/>
    <property type="match status" value="1"/>
</dbReference>
<dbReference type="Pfam" id="PF13193">
    <property type="entry name" value="AMP-binding_C"/>
    <property type="match status" value="1"/>
</dbReference>
<dbReference type="Gene3D" id="3.40.50.12780">
    <property type="entry name" value="N-terminal domain of ligase-like"/>
    <property type="match status" value="1"/>
</dbReference>
<sequence>MTATFLLERVSDIAARDPRRAALRAGEGSLDYGDLLSTVRGVSDLLLAQGVGPEDVVATVLPRGGNPVVAVLAIWMAGAAYLPVDKNWPERRRELVLAESATFVLEPADAGATPGMPGESGLRVRRLGEARTRAHGASATERNLAYAICTSGSTGVPQPVGVEYGALDNYTKYLHDLVTQPGVHREGDQRVLLSADLSFDASLRPVLLLAAGAELVVAPDLTEGSWQDHIDCIAEHKVTVLSGVPSWYSGLLGAGYLPDSNVRLGFIGGEAVPNNLVRTLVANGCTVMVQYGPTETTVAATGGRLDNDEFVEAPIGAALPGVHVQLYGNADLDPAVDGEPAHLYVGGAGVARGYLNNPRLTAERFVPNPSGPPGSRLFRTGDLVKPSSNGAYSFLGRLDDQVKVNGRRIELTEISTVLNRHPAVAQSVAFVHRDAPNPILVACYVGNGDGDGSEASVRDHLVSELPAYEVPAILRRVESLPVTERGKVDVSALATLVKPAETDAPDAEDDDAGLSDVERRVITIVRTTLDSHCSIDDDFFTLGLSSLDSLNILAQIREELGVRVRLRDFFQARNTRNLCKLIRVVH</sequence>
<organism evidence="4 5">
    <name type="scientific">Actinophytocola gossypii</name>
    <dbReference type="NCBI Taxonomy" id="2812003"/>
    <lineage>
        <taxon>Bacteria</taxon>
        <taxon>Bacillati</taxon>
        <taxon>Actinomycetota</taxon>
        <taxon>Actinomycetes</taxon>
        <taxon>Pseudonocardiales</taxon>
        <taxon>Pseudonocardiaceae</taxon>
    </lineage>
</organism>
<dbReference type="InterPro" id="IPR036736">
    <property type="entry name" value="ACP-like_sf"/>
</dbReference>
<feature type="domain" description="Carrier" evidence="3">
    <location>
        <begin position="512"/>
        <end position="586"/>
    </location>
</feature>
<comment type="caution">
    <text evidence="4">The sequence shown here is derived from an EMBL/GenBank/DDBJ whole genome shotgun (WGS) entry which is preliminary data.</text>
</comment>
<dbReference type="RefSeq" id="WP_260189693.1">
    <property type="nucleotide sequence ID" value="NZ_JAFFZE010000005.1"/>
</dbReference>
<evidence type="ECO:0000259" key="3">
    <source>
        <dbReference type="PROSITE" id="PS50075"/>
    </source>
</evidence>
<dbReference type="InterPro" id="IPR009081">
    <property type="entry name" value="PP-bd_ACP"/>
</dbReference>